<accession>A0AAP0QGX7</accession>
<sequence length="56" mass="6548">MKRGLMKYWLPVSKMAQKGQEWLLVKDMVASKQRLLVFFTSKKSWQESEGISIADN</sequence>
<comment type="caution">
    <text evidence="1">The sequence shown here is derived from an EMBL/GenBank/DDBJ whole genome shotgun (WGS) entry which is preliminary data.</text>
</comment>
<dbReference type="AlphaFoldDB" id="A0AAP0QGX7"/>
<evidence type="ECO:0000313" key="2">
    <source>
        <dbReference type="Proteomes" id="UP001428341"/>
    </source>
</evidence>
<organism evidence="1 2">
    <name type="scientific">Citrus x changshan-huyou</name>
    <dbReference type="NCBI Taxonomy" id="2935761"/>
    <lineage>
        <taxon>Eukaryota</taxon>
        <taxon>Viridiplantae</taxon>
        <taxon>Streptophyta</taxon>
        <taxon>Embryophyta</taxon>
        <taxon>Tracheophyta</taxon>
        <taxon>Spermatophyta</taxon>
        <taxon>Magnoliopsida</taxon>
        <taxon>eudicotyledons</taxon>
        <taxon>Gunneridae</taxon>
        <taxon>Pentapetalae</taxon>
        <taxon>rosids</taxon>
        <taxon>malvids</taxon>
        <taxon>Sapindales</taxon>
        <taxon>Rutaceae</taxon>
        <taxon>Aurantioideae</taxon>
        <taxon>Citrus</taxon>
    </lineage>
</organism>
<name>A0AAP0QGX7_9ROSI</name>
<dbReference type="EMBL" id="JBCGBO010000007">
    <property type="protein sequence ID" value="KAK9188599.1"/>
    <property type="molecule type" value="Genomic_DNA"/>
</dbReference>
<dbReference type="Proteomes" id="UP001428341">
    <property type="component" value="Unassembled WGS sequence"/>
</dbReference>
<gene>
    <name evidence="1" type="ORF">WN944_020004</name>
</gene>
<reference evidence="1 2" key="1">
    <citation type="submission" date="2024-05" db="EMBL/GenBank/DDBJ databases">
        <title>Haplotype-resolved chromosome-level genome assembly of Huyou (Citrus changshanensis).</title>
        <authorList>
            <person name="Miao C."/>
            <person name="Chen W."/>
            <person name="Wu Y."/>
            <person name="Wang L."/>
            <person name="Zhao S."/>
            <person name="Grierson D."/>
            <person name="Xu C."/>
            <person name="Chen K."/>
        </authorList>
    </citation>
    <scope>NUCLEOTIDE SEQUENCE [LARGE SCALE GENOMIC DNA]</scope>
    <source>
        <strain evidence="1">01-14</strain>
        <tissue evidence="1">Leaf</tissue>
    </source>
</reference>
<keyword evidence="2" id="KW-1185">Reference proteome</keyword>
<evidence type="ECO:0000313" key="1">
    <source>
        <dbReference type="EMBL" id="KAK9188599.1"/>
    </source>
</evidence>
<dbReference type="Pfam" id="PF26178">
    <property type="entry name" value="PI-PLC_cat"/>
    <property type="match status" value="1"/>
</dbReference>
<proteinExistence type="predicted"/>
<protein>
    <submittedName>
        <fullName evidence="1">Uncharacterized protein</fullName>
    </submittedName>
</protein>